<proteinExistence type="predicted"/>
<keyword evidence="3" id="KW-1185">Reference proteome</keyword>
<evidence type="ECO:0000256" key="1">
    <source>
        <dbReference type="SAM" id="MobiDB-lite"/>
    </source>
</evidence>
<sequence length="53" mass="5435">MPYGNMHNGSATNGNGPNGHTPNGSAHNGNTSLTFYLHASSAPKLTIPLSIKS</sequence>
<evidence type="ECO:0000313" key="2">
    <source>
        <dbReference type="EMBL" id="KAL2057506.1"/>
    </source>
</evidence>
<accession>A0ABR4BI54</accession>
<dbReference type="EMBL" id="JBHFEH010000004">
    <property type="protein sequence ID" value="KAL2057506.1"/>
    <property type="molecule type" value="Genomic_DNA"/>
</dbReference>
<reference evidence="2 3" key="1">
    <citation type="submission" date="2024-09" db="EMBL/GenBank/DDBJ databases">
        <title>Rethinking Asexuality: The Enigmatic Case of Functional Sexual Genes in Lepraria (Stereocaulaceae).</title>
        <authorList>
            <person name="Doellman M."/>
            <person name="Sun Y."/>
            <person name="Barcenas-Pena A."/>
            <person name="Lumbsch H.T."/>
            <person name="Grewe F."/>
        </authorList>
    </citation>
    <scope>NUCLEOTIDE SEQUENCE [LARGE SCALE GENOMIC DNA]</scope>
    <source>
        <strain evidence="2 3">Grewe 0041</strain>
    </source>
</reference>
<comment type="caution">
    <text evidence="2">The sequence shown here is derived from an EMBL/GenBank/DDBJ whole genome shotgun (WGS) entry which is preliminary data.</text>
</comment>
<protein>
    <submittedName>
        <fullName evidence="2">Uncharacterized protein</fullName>
    </submittedName>
</protein>
<feature type="region of interest" description="Disordered" evidence="1">
    <location>
        <begin position="1"/>
        <end position="31"/>
    </location>
</feature>
<evidence type="ECO:0000313" key="3">
    <source>
        <dbReference type="Proteomes" id="UP001590951"/>
    </source>
</evidence>
<name>A0ABR4BI54_9LECA</name>
<organism evidence="2 3">
    <name type="scientific">Lepraria finkii</name>
    <dbReference type="NCBI Taxonomy" id="1340010"/>
    <lineage>
        <taxon>Eukaryota</taxon>
        <taxon>Fungi</taxon>
        <taxon>Dikarya</taxon>
        <taxon>Ascomycota</taxon>
        <taxon>Pezizomycotina</taxon>
        <taxon>Lecanoromycetes</taxon>
        <taxon>OSLEUM clade</taxon>
        <taxon>Lecanoromycetidae</taxon>
        <taxon>Lecanorales</taxon>
        <taxon>Lecanorineae</taxon>
        <taxon>Stereocaulaceae</taxon>
        <taxon>Lepraria</taxon>
    </lineage>
</organism>
<gene>
    <name evidence="2" type="ORF">ABVK25_001890</name>
</gene>
<feature type="compositionally biased region" description="Low complexity" evidence="1">
    <location>
        <begin position="12"/>
        <end position="24"/>
    </location>
</feature>
<dbReference type="Proteomes" id="UP001590951">
    <property type="component" value="Unassembled WGS sequence"/>
</dbReference>